<organism evidence="2">
    <name type="scientific">Geoalkalibacter subterraneus</name>
    <dbReference type="NCBI Taxonomy" id="483547"/>
    <lineage>
        <taxon>Bacteria</taxon>
        <taxon>Pseudomonadati</taxon>
        <taxon>Thermodesulfobacteriota</taxon>
        <taxon>Desulfuromonadia</taxon>
        <taxon>Desulfuromonadales</taxon>
        <taxon>Geoalkalibacteraceae</taxon>
        <taxon>Geoalkalibacter</taxon>
    </lineage>
</organism>
<proteinExistence type="predicted"/>
<reference evidence="2" key="1">
    <citation type="journal article" date="2020" name="mSystems">
        <title>Genome- and Community-Level Interaction Insights into Carbon Utilization and Element Cycling Functions of Hydrothermarchaeota in Hydrothermal Sediment.</title>
        <authorList>
            <person name="Zhou Z."/>
            <person name="Liu Y."/>
            <person name="Xu W."/>
            <person name="Pan J."/>
            <person name="Luo Z.H."/>
            <person name="Li M."/>
        </authorList>
    </citation>
    <scope>NUCLEOTIDE SEQUENCE [LARGE SCALE GENOMIC DNA]</scope>
    <source>
        <strain evidence="2">SpSt-1220</strain>
    </source>
</reference>
<name>A0A831LJB0_9BACT</name>
<comment type="caution">
    <text evidence="2">The sequence shown here is derived from an EMBL/GenBank/DDBJ whole genome shotgun (WGS) entry which is preliminary data.</text>
</comment>
<dbReference type="Pfam" id="PF02464">
    <property type="entry name" value="CinA"/>
    <property type="match status" value="1"/>
</dbReference>
<feature type="non-terminal residue" evidence="2">
    <location>
        <position position="1"/>
    </location>
</feature>
<accession>A0A831LJB0</accession>
<dbReference type="InterPro" id="IPR008136">
    <property type="entry name" value="CinA_C"/>
</dbReference>
<dbReference type="EMBL" id="DSDO01000304">
    <property type="protein sequence ID" value="HDR46918.1"/>
    <property type="molecule type" value="Genomic_DNA"/>
</dbReference>
<evidence type="ECO:0000259" key="1">
    <source>
        <dbReference type="Pfam" id="PF02464"/>
    </source>
</evidence>
<protein>
    <submittedName>
        <fullName evidence="2">Nicotinamide-nucleotide amidohydrolase family protein</fullName>
    </submittedName>
</protein>
<gene>
    <name evidence="2" type="ORF">ENN94_04375</name>
</gene>
<dbReference type="SUPFAM" id="SSF142433">
    <property type="entry name" value="CinA-like"/>
    <property type="match status" value="1"/>
</dbReference>
<sequence length="189" mass="20651">AGDDWEERLDQAEVAMRKKLGDFIVARERETLAQNVAAMMQQSGLTLALAESCTGGMVAEWLTAIPGTSTYLDRAAVTYSNQAKNDWLGVSKRILHEHGAVSEFCARAMATGLRQSTRTDITLAITGIAGPDGGSEDKPVGTVFIALSAGDAEQAKRYTFGGTRDQVRRASACMALEWLRRYLIEHQRR</sequence>
<dbReference type="AlphaFoldDB" id="A0A831LJB0"/>
<dbReference type="Gene3D" id="3.90.950.20">
    <property type="entry name" value="CinA-like"/>
    <property type="match status" value="1"/>
</dbReference>
<feature type="domain" description="CinA C-terminal" evidence="1">
    <location>
        <begin position="30"/>
        <end position="183"/>
    </location>
</feature>
<dbReference type="NCBIfam" id="TIGR00199">
    <property type="entry name" value="PncC_domain"/>
    <property type="match status" value="1"/>
</dbReference>
<evidence type="ECO:0000313" key="2">
    <source>
        <dbReference type="EMBL" id="HDR46918.1"/>
    </source>
</evidence>
<dbReference type="Proteomes" id="UP000886162">
    <property type="component" value="Unassembled WGS sequence"/>
</dbReference>
<dbReference type="InterPro" id="IPR036653">
    <property type="entry name" value="CinA-like_C"/>
</dbReference>